<dbReference type="EMBL" id="CP010407">
    <property type="protein sequence ID" value="AJF68461.1"/>
    <property type="molecule type" value="Genomic_DNA"/>
</dbReference>
<dbReference type="PROSITE" id="PS50801">
    <property type="entry name" value="STAS"/>
    <property type="match status" value="1"/>
</dbReference>
<dbReference type="SUPFAM" id="SSF52091">
    <property type="entry name" value="SpoIIaa-like"/>
    <property type="match status" value="1"/>
</dbReference>
<dbReference type="Gene3D" id="3.30.750.24">
    <property type="entry name" value="STAS domain"/>
    <property type="match status" value="1"/>
</dbReference>
<dbReference type="InterPro" id="IPR036513">
    <property type="entry name" value="STAS_dom_sf"/>
</dbReference>
<comment type="similarity">
    <text evidence="1 2">Belongs to the anti-sigma-factor antagonist family.</text>
</comment>
<reference evidence="4 5" key="1">
    <citation type="submission" date="2014-12" db="EMBL/GenBank/DDBJ databases">
        <title>Complete genome sequence of Streptomyces vietnamensis strain GIMV4.0001, a genetic manipulable producer of the benzoisochromanequinone antibiotic granaticin.</title>
        <authorList>
            <person name="Deng M.R."/>
            <person name="Guo J."/>
            <person name="Ma L.Y."/>
            <person name="Feng G.D."/>
            <person name="Mo C.Y."/>
            <person name="Zhu H.H."/>
        </authorList>
    </citation>
    <scope>NUCLEOTIDE SEQUENCE [LARGE SCALE GENOMIC DNA]</scope>
    <source>
        <strain evidence="5">GIMV4.0001</strain>
    </source>
</reference>
<feature type="domain" description="STAS" evidence="3">
    <location>
        <begin position="21"/>
        <end position="118"/>
    </location>
</feature>
<dbReference type="InterPro" id="IPR003658">
    <property type="entry name" value="Anti-sigma_ant"/>
</dbReference>
<sequence length="122" mass="13246">MSEREPNLDVDVEIRDDRTAVLTVAGELDMETADRLQELLTEQFGQGRRRLVLDLSALDFMDSSGLNVLIRAVNKARESDGDLYLAAPTPAVRRILEITGVMTTIPPHDAVADALAAAGGTR</sequence>
<keyword evidence="5" id="KW-1185">Reference proteome</keyword>
<name>A0A0B5I780_9ACTN</name>
<evidence type="ECO:0000313" key="5">
    <source>
        <dbReference type="Proteomes" id="UP000031774"/>
    </source>
</evidence>
<dbReference type="GO" id="GO:0043856">
    <property type="term" value="F:anti-sigma factor antagonist activity"/>
    <property type="evidence" value="ECO:0007669"/>
    <property type="project" value="InterPro"/>
</dbReference>
<accession>A0A0B5I780</accession>
<evidence type="ECO:0000259" key="3">
    <source>
        <dbReference type="PROSITE" id="PS50801"/>
    </source>
</evidence>
<dbReference type="Pfam" id="PF01740">
    <property type="entry name" value="STAS"/>
    <property type="match status" value="1"/>
</dbReference>
<dbReference type="PANTHER" id="PTHR33495">
    <property type="entry name" value="ANTI-SIGMA FACTOR ANTAGONIST TM_1081-RELATED-RELATED"/>
    <property type="match status" value="1"/>
</dbReference>
<dbReference type="HOGENOM" id="CLU_115403_3_3_11"/>
<organism evidence="4 5">
    <name type="scientific">Streptomyces vietnamensis</name>
    <dbReference type="NCBI Taxonomy" id="362257"/>
    <lineage>
        <taxon>Bacteria</taxon>
        <taxon>Bacillati</taxon>
        <taxon>Actinomycetota</taxon>
        <taxon>Actinomycetes</taxon>
        <taxon>Kitasatosporales</taxon>
        <taxon>Streptomycetaceae</taxon>
        <taxon>Streptomyces</taxon>
    </lineage>
</organism>
<dbReference type="STRING" id="362257.SVTN_33105"/>
<proteinExistence type="inferred from homology"/>
<dbReference type="PANTHER" id="PTHR33495:SF2">
    <property type="entry name" value="ANTI-SIGMA FACTOR ANTAGONIST TM_1081-RELATED"/>
    <property type="match status" value="1"/>
</dbReference>
<protein>
    <recommendedName>
        <fullName evidence="2">Anti-sigma factor antagonist</fullName>
    </recommendedName>
</protein>
<evidence type="ECO:0000256" key="2">
    <source>
        <dbReference type="RuleBase" id="RU003749"/>
    </source>
</evidence>
<dbReference type="InterPro" id="IPR002645">
    <property type="entry name" value="STAS_dom"/>
</dbReference>
<evidence type="ECO:0000313" key="4">
    <source>
        <dbReference type="EMBL" id="AJF68461.1"/>
    </source>
</evidence>
<dbReference type="AlphaFoldDB" id="A0A0B5I780"/>
<dbReference type="Proteomes" id="UP000031774">
    <property type="component" value="Chromosome"/>
</dbReference>
<dbReference type="CDD" id="cd07043">
    <property type="entry name" value="STAS_anti-anti-sigma_factors"/>
    <property type="match status" value="1"/>
</dbReference>
<dbReference type="RefSeq" id="WP_041132385.1">
    <property type="nucleotide sequence ID" value="NZ_CP010407.1"/>
</dbReference>
<evidence type="ECO:0000256" key="1">
    <source>
        <dbReference type="ARBA" id="ARBA00009013"/>
    </source>
</evidence>
<dbReference type="KEGG" id="svt:SVTN_33105"/>
<dbReference type="NCBIfam" id="TIGR00377">
    <property type="entry name" value="ant_ant_sig"/>
    <property type="match status" value="1"/>
</dbReference>
<gene>
    <name evidence="4" type="ORF">SVTN_33105</name>
</gene>